<accession>A0A2P7R054</accession>
<dbReference type="Proteomes" id="UP000241167">
    <property type="component" value="Unassembled WGS sequence"/>
</dbReference>
<dbReference type="Gene3D" id="3.90.1140.10">
    <property type="entry name" value="Cyclic phosphodiesterase"/>
    <property type="match status" value="1"/>
</dbReference>
<dbReference type="GO" id="GO:0008664">
    <property type="term" value="F:RNA 2',3'-cyclic 3'-phosphodiesterase activity"/>
    <property type="evidence" value="ECO:0007669"/>
    <property type="project" value="UniProtKB-EC"/>
</dbReference>
<dbReference type="InterPro" id="IPR004175">
    <property type="entry name" value="RNA_CPDase"/>
</dbReference>
<organism evidence="3 4">
    <name type="scientific">Allosphingosinicella deserti</name>
    <dbReference type="NCBI Taxonomy" id="2116704"/>
    <lineage>
        <taxon>Bacteria</taxon>
        <taxon>Pseudomonadati</taxon>
        <taxon>Pseudomonadota</taxon>
        <taxon>Alphaproteobacteria</taxon>
        <taxon>Sphingomonadales</taxon>
        <taxon>Sphingomonadaceae</taxon>
        <taxon>Allosphingosinicella</taxon>
    </lineage>
</organism>
<comment type="caution">
    <text evidence="3">The sequence shown here is derived from an EMBL/GenBank/DDBJ whole genome shotgun (WGS) entry which is preliminary data.</text>
</comment>
<keyword evidence="4" id="KW-1185">Reference proteome</keyword>
<dbReference type="SUPFAM" id="SSF55144">
    <property type="entry name" value="LigT-like"/>
    <property type="match status" value="1"/>
</dbReference>
<comment type="catalytic activity">
    <reaction evidence="2">
        <text>a 3'-end 2',3'-cyclophospho-ribonucleotide-RNA + H2O = a 3'-end 2'-phospho-ribonucleotide-RNA + H(+)</text>
        <dbReference type="Rhea" id="RHEA:11828"/>
        <dbReference type="Rhea" id="RHEA-COMP:10464"/>
        <dbReference type="Rhea" id="RHEA-COMP:17353"/>
        <dbReference type="ChEBI" id="CHEBI:15377"/>
        <dbReference type="ChEBI" id="CHEBI:15378"/>
        <dbReference type="ChEBI" id="CHEBI:83064"/>
        <dbReference type="ChEBI" id="CHEBI:173113"/>
        <dbReference type="EC" id="3.1.4.58"/>
    </reaction>
</comment>
<dbReference type="HAMAP" id="MF_01940">
    <property type="entry name" value="RNA_CPDase"/>
    <property type="match status" value="1"/>
</dbReference>
<dbReference type="EMBL" id="PXYI01000001">
    <property type="protein sequence ID" value="PSJ43589.1"/>
    <property type="molecule type" value="Genomic_DNA"/>
</dbReference>
<feature type="short sequence motif" description="HXTX 2" evidence="2">
    <location>
        <begin position="121"/>
        <end position="124"/>
    </location>
</feature>
<comment type="similarity">
    <text evidence="2">Belongs to the 2H phosphoesterase superfamily. ThpR family.</text>
</comment>
<dbReference type="InterPro" id="IPR009097">
    <property type="entry name" value="Cyclic_Pdiesterase"/>
</dbReference>
<feature type="short sequence motif" description="HXTX 1" evidence="2">
    <location>
        <begin position="37"/>
        <end position="40"/>
    </location>
</feature>
<dbReference type="OrthoDB" id="9793819at2"/>
<dbReference type="NCBIfam" id="TIGR02258">
    <property type="entry name" value="2_5_ligase"/>
    <property type="match status" value="1"/>
</dbReference>
<evidence type="ECO:0000256" key="1">
    <source>
        <dbReference type="ARBA" id="ARBA00022801"/>
    </source>
</evidence>
<evidence type="ECO:0000256" key="2">
    <source>
        <dbReference type="HAMAP-Rule" id="MF_01940"/>
    </source>
</evidence>
<gene>
    <name evidence="3" type="primary">thpR</name>
    <name evidence="3" type="ORF">C7I55_00995</name>
</gene>
<feature type="active site" description="Proton acceptor" evidence="2">
    <location>
        <position position="121"/>
    </location>
</feature>
<sequence length="177" mass="19328">MIRLFVAIRPPAPIRSQLLDLMGGVRGARWQSDDQLHLTLRFIGEVDRHTAEDVHAALESVRHPRFALSLSGVGAFDRRGQPTALWAGVSPHDPLKALHKKVDQAIARAGLEPERRAYSPHITLARMSRGGGPVQPLIESAGNLSSPPFEVGDFRLYESSLGPEGAVYNVVARYPLG</sequence>
<dbReference type="AlphaFoldDB" id="A0A2P7R054"/>
<evidence type="ECO:0000313" key="4">
    <source>
        <dbReference type="Proteomes" id="UP000241167"/>
    </source>
</evidence>
<dbReference type="EC" id="3.1.4.58" evidence="2"/>
<keyword evidence="1 2" id="KW-0378">Hydrolase</keyword>
<dbReference type="Pfam" id="PF13563">
    <property type="entry name" value="2_5_RNA_ligase2"/>
    <property type="match status" value="1"/>
</dbReference>
<dbReference type="PANTHER" id="PTHR35561:SF1">
    <property type="entry name" value="RNA 2',3'-CYCLIC PHOSPHODIESTERASE"/>
    <property type="match status" value="1"/>
</dbReference>
<proteinExistence type="inferred from homology"/>
<dbReference type="PANTHER" id="PTHR35561">
    <property type="entry name" value="RNA 2',3'-CYCLIC PHOSPHODIESTERASE"/>
    <property type="match status" value="1"/>
</dbReference>
<feature type="active site" description="Proton donor" evidence="2">
    <location>
        <position position="37"/>
    </location>
</feature>
<dbReference type="GO" id="GO:0004113">
    <property type="term" value="F:2',3'-cyclic-nucleotide 3'-phosphodiesterase activity"/>
    <property type="evidence" value="ECO:0007669"/>
    <property type="project" value="InterPro"/>
</dbReference>
<evidence type="ECO:0000313" key="3">
    <source>
        <dbReference type="EMBL" id="PSJ43589.1"/>
    </source>
</evidence>
<reference evidence="3 4" key="1">
    <citation type="submission" date="2018-03" db="EMBL/GenBank/DDBJ databases">
        <title>The draft genome of Sphingosinicella sp. GL-C-18.</title>
        <authorList>
            <person name="Liu L."/>
            <person name="Li L."/>
            <person name="Liang L."/>
            <person name="Zhang X."/>
            <person name="Wang T."/>
        </authorList>
    </citation>
    <scope>NUCLEOTIDE SEQUENCE [LARGE SCALE GENOMIC DNA]</scope>
    <source>
        <strain evidence="3 4">GL-C-18</strain>
    </source>
</reference>
<comment type="function">
    <text evidence="2">Hydrolyzes RNA 2',3'-cyclic phosphodiester to an RNA 2'-phosphomonoester.</text>
</comment>
<name>A0A2P7R054_9SPHN</name>
<protein>
    <recommendedName>
        <fullName evidence="2">RNA 2',3'-cyclic phosphodiesterase</fullName>
        <shortName evidence="2">RNA 2',3'-CPDase</shortName>
        <ecNumber evidence="2">3.1.4.58</ecNumber>
    </recommendedName>
</protein>